<reference evidence="1 2" key="1">
    <citation type="submission" date="2019-10" db="EMBL/GenBank/DDBJ databases">
        <authorList>
            <person name="Palmer J.M."/>
        </authorList>
    </citation>
    <scope>NUCLEOTIDE SEQUENCE [LARGE SCALE GENOMIC DNA]</scope>
    <source>
        <strain evidence="1 2">TWF730</strain>
    </source>
</reference>
<dbReference type="SUPFAM" id="SSF81383">
    <property type="entry name" value="F-box domain"/>
    <property type="match status" value="1"/>
</dbReference>
<comment type="caution">
    <text evidence="1">The sequence shown here is derived from an EMBL/GenBank/DDBJ whole genome shotgun (WGS) entry which is preliminary data.</text>
</comment>
<accession>A0AAV9UX48</accession>
<dbReference type="InterPro" id="IPR036047">
    <property type="entry name" value="F-box-like_dom_sf"/>
</dbReference>
<protein>
    <recommendedName>
        <fullName evidence="3">F-box domain-containing protein</fullName>
    </recommendedName>
</protein>
<dbReference type="EMBL" id="JAVHNS010000006">
    <property type="protein sequence ID" value="KAK6352128.1"/>
    <property type="molecule type" value="Genomic_DNA"/>
</dbReference>
<evidence type="ECO:0008006" key="3">
    <source>
        <dbReference type="Google" id="ProtNLM"/>
    </source>
</evidence>
<organism evidence="1 2">
    <name type="scientific">Orbilia blumenaviensis</name>
    <dbReference type="NCBI Taxonomy" id="1796055"/>
    <lineage>
        <taxon>Eukaryota</taxon>
        <taxon>Fungi</taxon>
        <taxon>Dikarya</taxon>
        <taxon>Ascomycota</taxon>
        <taxon>Pezizomycotina</taxon>
        <taxon>Orbiliomycetes</taxon>
        <taxon>Orbiliales</taxon>
        <taxon>Orbiliaceae</taxon>
        <taxon>Orbilia</taxon>
    </lineage>
</organism>
<gene>
    <name evidence="1" type="ORF">TWF730_008959</name>
</gene>
<evidence type="ECO:0000313" key="1">
    <source>
        <dbReference type="EMBL" id="KAK6352128.1"/>
    </source>
</evidence>
<dbReference type="AlphaFoldDB" id="A0AAV9UX48"/>
<keyword evidence="2" id="KW-1185">Reference proteome</keyword>
<proteinExistence type="predicted"/>
<dbReference type="Proteomes" id="UP001373714">
    <property type="component" value="Unassembled WGS sequence"/>
</dbReference>
<name>A0AAV9UX48_9PEZI</name>
<evidence type="ECO:0000313" key="2">
    <source>
        <dbReference type="Proteomes" id="UP001373714"/>
    </source>
</evidence>
<sequence length="459" mass="53362">MSSNFLMNFPLEIHYRIATFLPAADVAAWAITCRMFCMRLGTGNQYLWYRKIRIGILQHFSDIRENSPNANILHEADLYSLEQQQLPLHPPVSFTQLEWAKKVMSYWDVRQYLPFRNYWLQAGRVLSGNSVCHCSNCLLLVDLPLEDRGFASSVTEPTLPRLQFSTHLVYPTRTGCYTHRAPGETHRCYPHRAYYCRSCAAATPQLSSEEFRKWFPDLNSRGIPITDRERVEGAIRLSRARKLVELHIGPIDDATKWRSRFTSRLFDHFSFNISLSRSALHTLWLCMSVYLESFRQFSIVYAAPTVHVRLVLGESLWYGLTLPPQERQSLLDDPTWWGPNWTFERWICPRIGLLMADLCVTIFNQSGPILPAHSPPWQYEKAHEILTILLDGTNQSIIAFRQYMYSREAAPYTLQKWIWADSKEWPALSGNPRHDCSGRRLPDGCSRFYPPSDRLITFD</sequence>